<protein>
    <submittedName>
        <fullName evidence="1">Uncharacterized protein</fullName>
    </submittedName>
</protein>
<dbReference type="AlphaFoldDB" id="A0A382HL89"/>
<sequence>MSMEFTDVLIDIERAGLKVCQETLDTLKHDYERESASLENDLNLIIQDVMGDTPINLDSPDDRSLLLYSRKVTNKKEWKRIFNIGYEFRGNAKKPKRKPKMTGRIFSEHVKNLAPAQKKTLGKQCPDCRGVGKDYFVKKDGSQSANQRSCKKCKGQGVLYTQ</sequence>
<gene>
    <name evidence="1" type="ORF">METZ01_LOCUS240900</name>
</gene>
<evidence type="ECO:0000313" key="1">
    <source>
        <dbReference type="EMBL" id="SVB88046.1"/>
    </source>
</evidence>
<dbReference type="Gene3D" id="6.20.20.10">
    <property type="match status" value="1"/>
</dbReference>
<organism evidence="1">
    <name type="scientific">marine metagenome</name>
    <dbReference type="NCBI Taxonomy" id="408172"/>
    <lineage>
        <taxon>unclassified sequences</taxon>
        <taxon>metagenomes</taxon>
        <taxon>ecological metagenomes</taxon>
    </lineage>
</organism>
<reference evidence="1" key="1">
    <citation type="submission" date="2018-05" db="EMBL/GenBank/DDBJ databases">
        <authorList>
            <person name="Lanie J.A."/>
            <person name="Ng W.-L."/>
            <person name="Kazmierczak K.M."/>
            <person name="Andrzejewski T.M."/>
            <person name="Davidsen T.M."/>
            <person name="Wayne K.J."/>
            <person name="Tettelin H."/>
            <person name="Glass J.I."/>
            <person name="Rusch D."/>
            <person name="Podicherti R."/>
            <person name="Tsui H.-C.T."/>
            <person name="Winkler M.E."/>
        </authorList>
    </citation>
    <scope>NUCLEOTIDE SEQUENCE</scope>
</reference>
<name>A0A382HL89_9ZZZZ</name>
<dbReference type="EMBL" id="UINC01061940">
    <property type="protein sequence ID" value="SVB88046.1"/>
    <property type="molecule type" value="Genomic_DNA"/>
</dbReference>
<proteinExistence type="predicted"/>
<feature type="non-terminal residue" evidence="1">
    <location>
        <position position="162"/>
    </location>
</feature>
<accession>A0A382HL89</accession>